<sequence length="181" mass="20229">MESSDEELFFLLDDDDDLLAAAFVLACAEQEPRSSKSLIRGGSQKGKPKNILRNIASGHAALVRDYLGEHPVHEEKKFRRRHCVDIPTFTKICETLSSRVRYFQQHPDAVELKGASVEQKVPDLLHMLSERNSADAQDPTIIVFIGSGRHALTYGKTIIKEKQEAHHHFGGGHDYGLVDLA</sequence>
<keyword evidence="2" id="KW-1185">Reference proteome</keyword>
<organism evidence="1 2">
    <name type="scientific">Phytophthora megakarya</name>
    <dbReference type="NCBI Taxonomy" id="4795"/>
    <lineage>
        <taxon>Eukaryota</taxon>
        <taxon>Sar</taxon>
        <taxon>Stramenopiles</taxon>
        <taxon>Oomycota</taxon>
        <taxon>Peronosporomycetes</taxon>
        <taxon>Peronosporales</taxon>
        <taxon>Peronosporaceae</taxon>
        <taxon>Phytophthora</taxon>
    </lineage>
</organism>
<dbReference type="Proteomes" id="UP000198211">
    <property type="component" value="Unassembled WGS sequence"/>
</dbReference>
<dbReference type="PANTHER" id="PTHR47150">
    <property type="entry name" value="OS12G0169200 PROTEIN"/>
    <property type="match status" value="1"/>
</dbReference>
<dbReference type="AlphaFoldDB" id="A0A225WLI5"/>
<accession>A0A225WLI5</accession>
<reference evidence="2" key="1">
    <citation type="submission" date="2017-03" db="EMBL/GenBank/DDBJ databases">
        <title>Phytopthora megakarya and P. palmivora, two closely related causual agents of cacao black pod achieved similar genome size and gene model numbers by different mechanisms.</title>
        <authorList>
            <person name="Ali S."/>
            <person name="Shao J."/>
            <person name="Larry D.J."/>
            <person name="Kronmiller B."/>
            <person name="Shen D."/>
            <person name="Strem M.D."/>
            <person name="Melnick R.L."/>
            <person name="Guiltinan M.J."/>
            <person name="Tyler B.M."/>
            <person name="Meinhardt L.W."/>
            <person name="Bailey B.A."/>
        </authorList>
    </citation>
    <scope>NUCLEOTIDE SEQUENCE [LARGE SCALE GENOMIC DNA]</scope>
    <source>
        <strain evidence="2">zdho120</strain>
    </source>
</reference>
<dbReference type="EMBL" id="NBNE01000572">
    <property type="protein sequence ID" value="OWZ18543.1"/>
    <property type="molecule type" value="Genomic_DNA"/>
</dbReference>
<comment type="caution">
    <text evidence="1">The sequence shown here is derived from an EMBL/GenBank/DDBJ whole genome shotgun (WGS) entry which is preliminary data.</text>
</comment>
<evidence type="ECO:0000313" key="1">
    <source>
        <dbReference type="EMBL" id="OWZ18543.1"/>
    </source>
</evidence>
<proteinExistence type="predicted"/>
<evidence type="ECO:0000313" key="2">
    <source>
        <dbReference type="Proteomes" id="UP000198211"/>
    </source>
</evidence>
<dbReference type="PANTHER" id="PTHR47150:SF5">
    <property type="entry name" value="OS07G0546750 PROTEIN"/>
    <property type="match status" value="1"/>
</dbReference>
<protein>
    <submittedName>
        <fullName evidence="1">Uncharacterized protein</fullName>
    </submittedName>
</protein>
<name>A0A225WLI5_9STRA</name>
<gene>
    <name evidence="1" type="ORF">PHMEG_0007337</name>
</gene>